<dbReference type="SUPFAM" id="SSF49785">
    <property type="entry name" value="Galactose-binding domain-like"/>
    <property type="match status" value="1"/>
</dbReference>
<evidence type="ECO:0008006" key="5">
    <source>
        <dbReference type="Google" id="ProtNLM"/>
    </source>
</evidence>
<keyword evidence="4" id="KW-1185">Reference proteome</keyword>
<dbReference type="Gene3D" id="2.60.120.260">
    <property type="entry name" value="Galactose-binding domain-like"/>
    <property type="match status" value="1"/>
</dbReference>
<dbReference type="InterPro" id="IPR051952">
    <property type="entry name" value="Golgi-autophagy_related"/>
</dbReference>
<evidence type="ECO:0000313" key="3">
    <source>
        <dbReference type="EMBL" id="KAK8845217.1"/>
    </source>
</evidence>
<dbReference type="PANTHER" id="PTHR23157:SF25">
    <property type="entry name" value="GRIP AND COILED-COIL DOMAIN-CONTAINING PROTEIN 1"/>
    <property type="match status" value="1"/>
</dbReference>
<gene>
    <name evidence="3" type="ORF">M9Y10_021401</name>
</gene>
<feature type="region of interest" description="Disordered" evidence="2">
    <location>
        <begin position="426"/>
        <end position="477"/>
    </location>
</feature>
<protein>
    <recommendedName>
        <fullName evidence="5">AIG1-type G domain-containing protein</fullName>
    </recommendedName>
</protein>
<dbReference type="InterPro" id="IPR027417">
    <property type="entry name" value="P-loop_NTPase"/>
</dbReference>
<comment type="subcellular location">
    <subcellularLocation>
        <location evidence="1">Endomembrane system</location>
        <topology evidence="1">Peripheral membrane protein</topology>
    </subcellularLocation>
</comment>
<organism evidence="3 4">
    <name type="scientific">Tritrichomonas musculus</name>
    <dbReference type="NCBI Taxonomy" id="1915356"/>
    <lineage>
        <taxon>Eukaryota</taxon>
        <taxon>Metamonada</taxon>
        <taxon>Parabasalia</taxon>
        <taxon>Tritrichomonadida</taxon>
        <taxon>Tritrichomonadidae</taxon>
        <taxon>Tritrichomonas</taxon>
    </lineage>
</organism>
<dbReference type="SUPFAM" id="SSF52540">
    <property type="entry name" value="P-loop containing nucleoside triphosphate hydrolases"/>
    <property type="match status" value="1"/>
</dbReference>
<proteinExistence type="predicted"/>
<reference evidence="3 4" key="1">
    <citation type="submission" date="2024-04" db="EMBL/GenBank/DDBJ databases">
        <title>Tritrichomonas musculus Genome.</title>
        <authorList>
            <person name="Alves-Ferreira E."/>
            <person name="Grigg M."/>
            <person name="Lorenzi H."/>
            <person name="Galac M."/>
        </authorList>
    </citation>
    <scope>NUCLEOTIDE SEQUENCE [LARGE SCALE GENOMIC DNA]</scope>
    <source>
        <strain evidence="3 4">EAF2021</strain>
    </source>
</reference>
<dbReference type="PANTHER" id="PTHR23157">
    <property type="entry name" value="GRIP AND COILED-COIL DOMAIN-CONTAINING PROTEIN 1"/>
    <property type="match status" value="1"/>
</dbReference>
<dbReference type="Gene3D" id="3.40.50.300">
    <property type="entry name" value="P-loop containing nucleotide triphosphate hydrolases"/>
    <property type="match status" value="1"/>
</dbReference>
<sequence>MDSNDIETIKKSFTNVQKEIMSYMKPDQDFDKVIILGLTGAGKTTVSSLISHKKVMIKRFGKSKAVLECAGIKGGCKSVTTTPNVMVDLKSKIIIADCPGFQDTKGLNQEIINAFAIDYLLDSITNKKNRLKILLVVSSGEIEATRAQLVLQNFERIEEMFPNRSELEKGIGIVFTKTDQDADPIDLIDELSYESEKVVEDWCNFFKENPEKIFILPKPLKEDIDKEYEFDDKERLVDFIKKDQIDPNHVIALSKDAKIILNQVRLKRNKHTDKRMSKMFDTIEGLFRNETDLVELNKWSAMLQKFMQDEVKGVNDLIAMIQAHLPNSGVFSEYVDDLKDFEVFDSFLNKIFPGKTTKISQKFKERAAASFISFENILKKVQQIEMKNKQLESQGKLLTNVQEQLAEAKESHANDKLEMQKKMEEQKEAMQHEIEQQQKKMEEQKEAMQHEIEQQQKKMEEQKEVMQHEIEQQQKKMEEQKEVMQHEIEQQQKKMEEQKEAMQFEIEQQQKQMEEQKEAMEEQKIEMEREMRNQKRRMQLQIDLQKMSMQQIIDKQKEEIEEKINEHEKYINKIKDLDITIKKPLPKEIDSDISWKCFYVGKGCVLKNKLKGILSYLTEETNGNIHKNNTIQIVSNSIKNSNCMPENVVNFTDLDYYQNKCQSGSYIIFDFLDYEVQVDGYLIKTASDSRMKNWVLEGSNDYSSWKIIDSRNNCGGLNVDDTVKGKICCIFVLGNHDETFYRYIRLRQTGYNWNDTFQMKIIFIELYGKLHPL</sequence>
<accession>A0ABR2HEZ9</accession>
<evidence type="ECO:0000256" key="1">
    <source>
        <dbReference type="ARBA" id="ARBA00004184"/>
    </source>
</evidence>
<dbReference type="EMBL" id="JAPFFF010000031">
    <property type="protein sequence ID" value="KAK8845217.1"/>
    <property type="molecule type" value="Genomic_DNA"/>
</dbReference>
<dbReference type="Proteomes" id="UP001470230">
    <property type="component" value="Unassembled WGS sequence"/>
</dbReference>
<name>A0ABR2HEZ9_9EUKA</name>
<evidence type="ECO:0000313" key="4">
    <source>
        <dbReference type="Proteomes" id="UP001470230"/>
    </source>
</evidence>
<dbReference type="InterPro" id="IPR008979">
    <property type="entry name" value="Galactose-bd-like_sf"/>
</dbReference>
<evidence type="ECO:0000256" key="2">
    <source>
        <dbReference type="SAM" id="MobiDB-lite"/>
    </source>
</evidence>
<comment type="caution">
    <text evidence="3">The sequence shown here is derived from an EMBL/GenBank/DDBJ whole genome shotgun (WGS) entry which is preliminary data.</text>
</comment>